<dbReference type="STRING" id="45235.A0A2K3QJT3"/>
<sequence>MSTPVQTKDEGHRPNPTVPVMLSPMTGLDDPVTFAFHRLTYNTWFEGRCWTDVFKLIIESYRLRVATQRDLDGKPRHVPNDEKRAVADGLRKFLHLAEEVPELLPKEWNWVHAARCKVLAGDEDIKNWYSLEYLPNEDEIAEWYQDNFFPAQLQIFAKLVYGTDVADQDAEILWGMMLVGEEMAKGEGDEIPTVQTPRQSLWERR</sequence>
<dbReference type="Proteomes" id="UP000236621">
    <property type="component" value="Unassembled WGS sequence"/>
</dbReference>
<dbReference type="OrthoDB" id="432970at2759"/>
<keyword evidence="2" id="KW-1185">Reference proteome</keyword>
<name>A0A2K3QJT3_9HYPO</name>
<gene>
    <name evidence="1" type="ORF">TCAP_02267</name>
</gene>
<comment type="caution">
    <text evidence="1">The sequence shown here is derived from an EMBL/GenBank/DDBJ whole genome shotgun (WGS) entry which is preliminary data.</text>
</comment>
<reference evidence="1 2" key="1">
    <citation type="submission" date="2017-08" db="EMBL/GenBank/DDBJ databases">
        <title>Harnessing the power of phylogenomics to disentangle the directionality and signatures of interkingdom host jumping in the parasitic fungal genus Tolypocladium.</title>
        <authorList>
            <person name="Quandt C.A."/>
            <person name="Patterson W."/>
            <person name="Spatafora J.W."/>
        </authorList>
    </citation>
    <scope>NUCLEOTIDE SEQUENCE [LARGE SCALE GENOMIC DNA]</scope>
    <source>
        <strain evidence="1 2">CBS 113982</strain>
    </source>
</reference>
<proteinExistence type="predicted"/>
<accession>A0A2K3QJT3</accession>
<evidence type="ECO:0000313" key="1">
    <source>
        <dbReference type="EMBL" id="PNY27807.1"/>
    </source>
</evidence>
<protein>
    <submittedName>
        <fullName evidence="1">Uncharacterized protein</fullName>
    </submittedName>
</protein>
<dbReference type="AlphaFoldDB" id="A0A2K3QJT3"/>
<evidence type="ECO:0000313" key="2">
    <source>
        <dbReference type="Proteomes" id="UP000236621"/>
    </source>
</evidence>
<organism evidence="1 2">
    <name type="scientific">Tolypocladium capitatum</name>
    <dbReference type="NCBI Taxonomy" id="45235"/>
    <lineage>
        <taxon>Eukaryota</taxon>
        <taxon>Fungi</taxon>
        <taxon>Dikarya</taxon>
        <taxon>Ascomycota</taxon>
        <taxon>Pezizomycotina</taxon>
        <taxon>Sordariomycetes</taxon>
        <taxon>Hypocreomycetidae</taxon>
        <taxon>Hypocreales</taxon>
        <taxon>Ophiocordycipitaceae</taxon>
        <taxon>Tolypocladium</taxon>
    </lineage>
</organism>
<dbReference type="EMBL" id="NRSZ01000343">
    <property type="protein sequence ID" value="PNY27807.1"/>
    <property type="molecule type" value="Genomic_DNA"/>
</dbReference>